<feature type="domain" description="Maltose/galactoside acetyltransferase" evidence="6">
    <location>
        <begin position="4"/>
        <end position="62"/>
    </location>
</feature>
<name>A0A926E5B3_9FIRM</name>
<keyword evidence="8" id="KW-1185">Reference proteome</keyword>
<dbReference type="SMART" id="SM01266">
    <property type="entry name" value="Mac"/>
    <property type="match status" value="1"/>
</dbReference>
<dbReference type="PANTHER" id="PTHR43017">
    <property type="entry name" value="GALACTOSIDE O-ACETYLTRANSFERASE"/>
    <property type="match status" value="1"/>
</dbReference>
<dbReference type="PROSITE" id="PS00101">
    <property type="entry name" value="HEXAPEP_TRANSFERASES"/>
    <property type="match status" value="1"/>
</dbReference>
<reference evidence="7" key="1">
    <citation type="submission" date="2020-08" db="EMBL/GenBank/DDBJ databases">
        <title>Genome public.</title>
        <authorList>
            <person name="Liu C."/>
            <person name="Sun Q."/>
        </authorList>
    </citation>
    <scope>NUCLEOTIDE SEQUENCE</scope>
    <source>
        <strain evidence="7">NSJ-33</strain>
    </source>
</reference>
<dbReference type="Proteomes" id="UP000610760">
    <property type="component" value="Unassembled WGS sequence"/>
</dbReference>
<dbReference type="InterPro" id="IPR011004">
    <property type="entry name" value="Trimer_LpxA-like_sf"/>
</dbReference>
<dbReference type="InterPro" id="IPR039369">
    <property type="entry name" value="LacA-like"/>
</dbReference>
<dbReference type="Pfam" id="PF00132">
    <property type="entry name" value="Hexapep"/>
    <property type="match status" value="1"/>
</dbReference>
<keyword evidence="4 5" id="KW-0012">Acyltransferase</keyword>
<protein>
    <recommendedName>
        <fullName evidence="5">Acetyltransferase</fullName>
        <ecNumber evidence="5">2.3.1.-</ecNumber>
    </recommendedName>
</protein>
<organism evidence="7 8">
    <name type="scientific">Fumia xinanensis</name>
    <dbReference type="NCBI Taxonomy" id="2763659"/>
    <lineage>
        <taxon>Bacteria</taxon>
        <taxon>Bacillati</taxon>
        <taxon>Bacillota</taxon>
        <taxon>Clostridia</taxon>
        <taxon>Eubacteriales</taxon>
        <taxon>Oscillospiraceae</taxon>
        <taxon>Fumia</taxon>
    </lineage>
</organism>
<evidence type="ECO:0000256" key="5">
    <source>
        <dbReference type="RuleBase" id="RU367021"/>
    </source>
</evidence>
<gene>
    <name evidence="7" type="ORF">H8710_07915</name>
</gene>
<dbReference type="Gene3D" id="2.160.10.10">
    <property type="entry name" value="Hexapeptide repeat proteins"/>
    <property type="match status" value="1"/>
</dbReference>
<dbReference type="PANTHER" id="PTHR43017:SF1">
    <property type="entry name" value="ACETYLTRANSFERASE YJL218W-RELATED"/>
    <property type="match status" value="1"/>
</dbReference>
<keyword evidence="2 5" id="KW-0808">Transferase</keyword>
<keyword evidence="3" id="KW-0677">Repeat</keyword>
<evidence type="ECO:0000313" key="7">
    <source>
        <dbReference type="EMBL" id="MBC8559988.1"/>
    </source>
</evidence>
<evidence type="ECO:0000256" key="4">
    <source>
        <dbReference type="ARBA" id="ARBA00023315"/>
    </source>
</evidence>
<evidence type="ECO:0000256" key="2">
    <source>
        <dbReference type="ARBA" id="ARBA00022679"/>
    </source>
</evidence>
<dbReference type="FunFam" id="2.160.10.10:FF:000025">
    <property type="entry name" value="Hexapeptide-repeat containing-acetyltransferase"/>
    <property type="match status" value="1"/>
</dbReference>
<sequence length="208" mass="23284">MTLKEKMQNGELYDCDFDALDEELRKKLWECKDLLHDFNHLRPSQLKEKEAIIKKVFASVKGSFYIEQPFHANWGCNVSIGDNFYANFNLTLVDDAPITFGDNVMVAPNVTISTGTHPILPELRVKTYQYNLPVTIKDGVWIGAGAIILPGVTIGENSVIGAGSVVTKDIPPNVVAVGCPCRVLREISDYDRAYYRKGMNIDWSAIKE</sequence>
<comment type="similarity">
    <text evidence="1 5">Belongs to the transferase hexapeptide repeat family.</text>
</comment>
<evidence type="ECO:0000256" key="1">
    <source>
        <dbReference type="ARBA" id="ARBA00007274"/>
    </source>
</evidence>
<evidence type="ECO:0000259" key="6">
    <source>
        <dbReference type="SMART" id="SM01266"/>
    </source>
</evidence>
<evidence type="ECO:0000256" key="3">
    <source>
        <dbReference type="ARBA" id="ARBA00022737"/>
    </source>
</evidence>
<dbReference type="AlphaFoldDB" id="A0A926E5B3"/>
<accession>A0A926E5B3</accession>
<dbReference type="SUPFAM" id="SSF51161">
    <property type="entry name" value="Trimeric LpxA-like enzymes"/>
    <property type="match status" value="1"/>
</dbReference>
<dbReference type="InterPro" id="IPR001451">
    <property type="entry name" value="Hexapep"/>
</dbReference>
<dbReference type="GO" id="GO:0008870">
    <property type="term" value="F:galactoside O-acetyltransferase activity"/>
    <property type="evidence" value="ECO:0007669"/>
    <property type="project" value="TreeGrafter"/>
</dbReference>
<dbReference type="RefSeq" id="WP_249294955.1">
    <property type="nucleotide sequence ID" value="NZ_JACRSV010000002.1"/>
</dbReference>
<dbReference type="InterPro" id="IPR018357">
    <property type="entry name" value="Hexapep_transf_CS"/>
</dbReference>
<dbReference type="EMBL" id="JACRSV010000002">
    <property type="protein sequence ID" value="MBC8559988.1"/>
    <property type="molecule type" value="Genomic_DNA"/>
</dbReference>
<proteinExistence type="inferred from homology"/>
<evidence type="ECO:0000313" key="8">
    <source>
        <dbReference type="Proteomes" id="UP000610760"/>
    </source>
</evidence>
<dbReference type="EC" id="2.3.1.-" evidence="5"/>
<dbReference type="Pfam" id="PF12464">
    <property type="entry name" value="Mac"/>
    <property type="match status" value="1"/>
</dbReference>
<comment type="caution">
    <text evidence="7">The sequence shown here is derived from an EMBL/GenBank/DDBJ whole genome shotgun (WGS) entry which is preliminary data.</text>
</comment>
<dbReference type="CDD" id="cd03357">
    <property type="entry name" value="LbH_MAT_GAT"/>
    <property type="match status" value="1"/>
</dbReference>
<dbReference type="InterPro" id="IPR024688">
    <property type="entry name" value="Mac_dom"/>
</dbReference>